<dbReference type="Proteomes" id="UP001595704">
    <property type="component" value="Unassembled WGS sequence"/>
</dbReference>
<reference evidence="15" key="1">
    <citation type="journal article" date="2019" name="Int. J. Syst. Evol. Microbiol.">
        <title>The Global Catalogue of Microorganisms (GCM) 10K type strain sequencing project: providing services to taxonomists for standard genome sequencing and annotation.</title>
        <authorList>
            <consortium name="The Broad Institute Genomics Platform"/>
            <consortium name="The Broad Institute Genome Sequencing Center for Infectious Disease"/>
            <person name="Wu L."/>
            <person name="Ma J."/>
        </authorList>
    </citation>
    <scope>NUCLEOTIDE SEQUENCE [LARGE SCALE GENOMIC DNA]</scope>
    <source>
        <strain evidence="15">KCTC 42282</strain>
    </source>
</reference>
<dbReference type="InterPro" id="IPR003601">
    <property type="entry name" value="Topo_IA_2"/>
</dbReference>
<dbReference type="InterPro" id="IPR023405">
    <property type="entry name" value="Topo_IA_core_domain"/>
</dbReference>
<dbReference type="PANTHER" id="PTHR11390:SF21">
    <property type="entry name" value="DNA TOPOISOMERASE 3-ALPHA"/>
    <property type="match status" value="1"/>
</dbReference>
<dbReference type="InterPro" id="IPR013497">
    <property type="entry name" value="Topo_IA_cen"/>
</dbReference>
<dbReference type="PROSITE" id="PS50880">
    <property type="entry name" value="TOPRIM"/>
    <property type="match status" value="1"/>
</dbReference>
<dbReference type="PROSITE" id="PS52039">
    <property type="entry name" value="TOPO_IA_2"/>
    <property type="match status" value="1"/>
</dbReference>
<evidence type="ECO:0000259" key="12">
    <source>
        <dbReference type="PROSITE" id="PS50880"/>
    </source>
</evidence>
<feature type="region of interest" description="Disordered" evidence="11">
    <location>
        <begin position="604"/>
        <end position="661"/>
    </location>
</feature>
<dbReference type="RefSeq" id="WP_191321109.1">
    <property type="nucleotide sequence ID" value="NZ_BNCG01000042.1"/>
</dbReference>
<feature type="domain" description="Topo IA-type catalytic" evidence="13">
    <location>
        <begin position="142"/>
        <end position="596"/>
    </location>
</feature>
<accession>A0ABV7UK36</accession>
<dbReference type="EMBL" id="JBHRYC010000079">
    <property type="protein sequence ID" value="MFC3638846.1"/>
    <property type="molecule type" value="Genomic_DNA"/>
</dbReference>
<evidence type="ECO:0000259" key="13">
    <source>
        <dbReference type="PROSITE" id="PS52039"/>
    </source>
</evidence>
<evidence type="ECO:0000313" key="15">
    <source>
        <dbReference type="Proteomes" id="UP001595704"/>
    </source>
</evidence>
<dbReference type="SMART" id="SM00437">
    <property type="entry name" value="TOP1Ac"/>
    <property type="match status" value="1"/>
</dbReference>
<dbReference type="SMART" id="SM00493">
    <property type="entry name" value="TOPRIM"/>
    <property type="match status" value="1"/>
</dbReference>
<dbReference type="InterPro" id="IPR013824">
    <property type="entry name" value="Topo_IA_cen_sub1"/>
</dbReference>
<evidence type="ECO:0000256" key="9">
    <source>
        <dbReference type="ARBA" id="ARBA00032235"/>
    </source>
</evidence>
<dbReference type="PRINTS" id="PR00417">
    <property type="entry name" value="PRTPISMRASEI"/>
</dbReference>
<dbReference type="Gene3D" id="3.40.50.140">
    <property type="match status" value="1"/>
</dbReference>
<keyword evidence="6 14" id="KW-0413">Isomerase</keyword>
<organism evidence="14 15">
    <name type="scientific">Camelimonas fluminis</name>
    <dbReference type="NCBI Taxonomy" id="1576911"/>
    <lineage>
        <taxon>Bacteria</taxon>
        <taxon>Pseudomonadati</taxon>
        <taxon>Pseudomonadota</taxon>
        <taxon>Alphaproteobacteria</taxon>
        <taxon>Hyphomicrobiales</taxon>
        <taxon>Chelatococcaceae</taxon>
        <taxon>Camelimonas</taxon>
    </lineage>
</organism>
<keyword evidence="4" id="KW-0799">Topoisomerase</keyword>
<keyword evidence="15" id="KW-1185">Reference proteome</keyword>
<evidence type="ECO:0000256" key="7">
    <source>
        <dbReference type="ARBA" id="ARBA00030003"/>
    </source>
</evidence>
<evidence type="ECO:0000256" key="3">
    <source>
        <dbReference type="ARBA" id="ARBA00012891"/>
    </source>
</evidence>
<evidence type="ECO:0000313" key="14">
    <source>
        <dbReference type="EMBL" id="MFC3638846.1"/>
    </source>
</evidence>
<comment type="catalytic activity">
    <reaction evidence="1">
        <text>ATP-independent breakage of single-stranded DNA, followed by passage and rejoining.</text>
        <dbReference type="EC" id="5.6.2.1"/>
    </reaction>
</comment>
<dbReference type="Pfam" id="PF01751">
    <property type="entry name" value="Toprim"/>
    <property type="match status" value="1"/>
</dbReference>
<dbReference type="Pfam" id="PF01131">
    <property type="entry name" value="Topoisom_bac"/>
    <property type="match status" value="1"/>
</dbReference>
<name>A0ABV7UK36_9HYPH</name>
<comment type="caution">
    <text evidence="14">The sequence shown here is derived from an EMBL/GenBank/DDBJ whole genome shotgun (WGS) entry which is preliminary data.</text>
</comment>
<dbReference type="SUPFAM" id="SSF56712">
    <property type="entry name" value="Prokaryotic type I DNA topoisomerase"/>
    <property type="match status" value="1"/>
</dbReference>
<evidence type="ECO:0000256" key="8">
    <source>
        <dbReference type="ARBA" id="ARBA00031985"/>
    </source>
</evidence>
<gene>
    <name evidence="14" type="ORF">ACFONL_16005</name>
</gene>
<proteinExistence type="inferred from homology"/>
<evidence type="ECO:0000256" key="10">
    <source>
        <dbReference type="ARBA" id="ARBA00032877"/>
    </source>
</evidence>
<dbReference type="InterPro" id="IPR003602">
    <property type="entry name" value="Topo_IA_DNA-bd_dom"/>
</dbReference>
<dbReference type="InterPro" id="IPR013826">
    <property type="entry name" value="Topo_IA_cen_sub3"/>
</dbReference>
<evidence type="ECO:0000256" key="6">
    <source>
        <dbReference type="ARBA" id="ARBA00023235"/>
    </source>
</evidence>
<dbReference type="InterPro" id="IPR000380">
    <property type="entry name" value="Topo_IA"/>
</dbReference>
<evidence type="ECO:0000256" key="11">
    <source>
        <dbReference type="SAM" id="MobiDB-lite"/>
    </source>
</evidence>
<evidence type="ECO:0000256" key="2">
    <source>
        <dbReference type="ARBA" id="ARBA00009446"/>
    </source>
</evidence>
<protein>
    <recommendedName>
        <fullName evidence="3">DNA topoisomerase</fullName>
        <ecNumber evidence="3">5.6.2.1</ecNumber>
    </recommendedName>
    <alternativeName>
        <fullName evidence="10">Omega-protein</fullName>
    </alternativeName>
    <alternativeName>
        <fullName evidence="9">Relaxing enzyme</fullName>
    </alternativeName>
    <alternativeName>
        <fullName evidence="7">Swivelase</fullName>
    </alternativeName>
    <alternativeName>
        <fullName evidence="8">Untwisting enzyme</fullName>
    </alternativeName>
</protein>
<evidence type="ECO:0000256" key="5">
    <source>
        <dbReference type="ARBA" id="ARBA00023125"/>
    </source>
</evidence>
<evidence type="ECO:0000256" key="1">
    <source>
        <dbReference type="ARBA" id="ARBA00000213"/>
    </source>
</evidence>
<dbReference type="CDD" id="cd00186">
    <property type="entry name" value="TOP1Ac"/>
    <property type="match status" value="1"/>
</dbReference>
<dbReference type="GO" id="GO:0016853">
    <property type="term" value="F:isomerase activity"/>
    <property type="evidence" value="ECO:0007669"/>
    <property type="project" value="UniProtKB-KW"/>
</dbReference>
<comment type="similarity">
    <text evidence="2">Belongs to the type IA topoisomerase family.</text>
</comment>
<feature type="domain" description="Toprim" evidence="12">
    <location>
        <begin position="2"/>
        <end position="125"/>
    </location>
</feature>
<dbReference type="SMART" id="SM00436">
    <property type="entry name" value="TOP1Bc"/>
    <property type="match status" value="1"/>
</dbReference>
<dbReference type="PANTHER" id="PTHR11390">
    <property type="entry name" value="PROKARYOTIC DNA TOPOISOMERASE"/>
    <property type="match status" value="1"/>
</dbReference>
<dbReference type="InterPro" id="IPR013825">
    <property type="entry name" value="Topo_IA_cen_sub2"/>
</dbReference>
<dbReference type="InterPro" id="IPR006171">
    <property type="entry name" value="TOPRIM_dom"/>
</dbReference>
<dbReference type="Gene3D" id="1.10.460.10">
    <property type="entry name" value="Topoisomerase I, domain 2"/>
    <property type="match status" value="1"/>
</dbReference>
<sequence length="707" mass="77405">MTTLVICEKPSQAKNVIAALGSTYGQILPCQGHLLRLETPGEVKPEWKNWNQDILTPPNGLYGHVPDEGSGKPPRLARIKQALKTAKAVIIATDCDREGQGIGQSILHLLNYRGPVKRAMFTAEDAVTLRNAFSAAKSNTEYETLYQAFVARQQADQIYNLTLTRVATTVLRAPGTDGVIGVGRVKTPTLGILCKREKEILAFKSSEYFEIIMEVTGRTGSATLKHAPSDKDRIVDPSVAEIILSAAKAFTGPISVITERKSRRPPQPYDLPALEQRANTLWGWTVKKTDEIAQELYEEFNLTTYPRAEAQYLPETMIPEIPALVRQLNEIQAYSQCAVAEIRTGADGIFCDKKLAGISHFAIIPNVNCPGGFAATAAKLNADQAKLFDLIARRFLAGVAPDYVYDQTTLTANVPTPQRPDTTSATFTTSGARAIHLGWKAIETDIDEEEEAPIPSLQDGDMVRATEATLAAKWTEPPKRYTEAGLIKAMKDAWKFIQDPAERERLKEAKGLGTPATRSAIIEGLKHQRQVHVQNKNLVPTPAGMLIYDVFMEVAPVIVDPGATARMEARLDDILKGTASAQQVISEISRQAAWITQRITQSTTRVDLAASKKTKAAHGAKTAATGPKSRPATPPRSAQDSSAPKRATQPAKTRTTQPPPANCIFLRVPQSQGFDAHKLGAKLDHQSGRYWIPGSMNRRPFQEKGWL</sequence>
<dbReference type="Gene3D" id="1.10.290.10">
    <property type="entry name" value="Topoisomerase I, domain 4"/>
    <property type="match status" value="1"/>
</dbReference>
<dbReference type="CDD" id="cd01028">
    <property type="entry name" value="TOPRIM_TopoIA"/>
    <property type="match status" value="1"/>
</dbReference>
<dbReference type="EC" id="5.6.2.1" evidence="3"/>
<keyword evidence="5" id="KW-0238">DNA-binding</keyword>
<evidence type="ECO:0000256" key="4">
    <source>
        <dbReference type="ARBA" id="ARBA00023029"/>
    </source>
</evidence>
<dbReference type="Gene3D" id="2.70.20.10">
    <property type="entry name" value="Topoisomerase I, domain 3"/>
    <property type="match status" value="1"/>
</dbReference>